<evidence type="ECO:0000256" key="1">
    <source>
        <dbReference type="SAM" id="MobiDB-lite"/>
    </source>
</evidence>
<comment type="caution">
    <text evidence="2">The sequence shown here is derived from an EMBL/GenBank/DDBJ whole genome shotgun (WGS) entry which is preliminary data.</text>
</comment>
<feature type="region of interest" description="Disordered" evidence="1">
    <location>
        <begin position="1"/>
        <end position="23"/>
    </location>
</feature>
<feature type="non-terminal residue" evidence="2">
    <location>
        <position position="1"/>
    </location>
</feature>
<evidence type="ECO:0000313" key="2">
    <source>
        <dbReference type="EMBL" id="OAY75818.1"/>
    </source>
</evidence>
<gene>
    <name evidence="2" type="ORF">ACMD2_01393</name>
</gene>
<dbReference type="AlphaFoldDB" id="A0A199VFM8"/>
<dbReference type="EMBL" id="LSRQ01001999">
    <property type="protein sequence ID" value="OAY75818.1"/>
    <property type="molecule type" value="Genomic_DNA"/>
</dbReference>
<protein>
    <submittedName>
        <fullName evidence="2">Uncharacterized protein</fullName>
    </submittedName>
</protein>
<sequence>EIPSSLNQGKFGVTEQERDSPPEEVRFRLEVGIKDDDILAFPDVMLLQSVTQCPGLHITLRIMSVESSRTWIMILSEGHERPHAAPIDN</sequence>
<evidence type="ECO:0000313" key="3">
    <source>
        <dbReference type="Proteomes" id="UP000092600"/>
    </source>
</evidence>
<reference evidence="2 3" key="1">
    <citation type="journal article" date="2016" name="DNA Res.">
        <title>The draft genome of MD-2 pineapple using hybrid error correction of long reads.</title>
        <authorList>
            <person name="Redwan R.M."/>
            <person name="Saidin A."/>
            <person name="Kumar S.V."/>
        </authorList>
    </citation>
    <scope>NUCLEOTIDE SEQUENCE [LARGE SCALE GENOMIC DNA]</scope>
    <source>
        <strain evidence="3">cv. MD2</strain>
        <tissue evidence="2">Leaf</tissue>
    </source>
</reference>
<feature type="non-terminal residue" evidence="2">
    <location>
        <position position="89"/>
    </location>
</feature>
<organism evidence="2 3">
    <name type="scientific">Ananas comosus</name>
    <name type="common">Pineapple</name>
    <name type="synonym">Ananas ananas</name>
    <dbReference type="NCBI Taxonomy" id="4615"/>
    <lineage>
        <taxon>Eukaryota</taxon>
        <taxon>Viridiplantae</taxon>
        <taxon>Streptophyta</taxon>
        <taxon>Embryophyta</taxon>
        <taxon>Tracheophyta</taxon>
        <taxon>Spermatophyta</taxon>
        <taxon>Magnoliopsida</taxon>
        <taxon>Liliopsida</taxon>
        <taxon>Poales</taxon>
        <taxon>Bromeliaceae</taxon>
        <taxon>Bromelioideae</taxon>
        <taxon>Ananas</taxon>
    </lineage>
</organism>
<name>A0A199VFM8_ANACO</name>
<accession>A0A199VFM8</accession>
<dbReference type="Proteomes" id="UP000092600">
    <property type="component" value="Unassembled WGS sequence"/>
</dbReference>
<proteinExistence type="predicted"/>